<organism evidence="1 2">
    <name type="scientific">Smallanthus sonchifolius</name>
    <dbReference type="NCBI Taxonomy" id="185202"/>
    <lineage>
        <taxon>Eukaryota</taxon>
        <taxon>Viridiplantae</taxon>
        <taxon>Streptophyta</taxon>
        <taxon>Embryophyta</taxon>
        <taxon>Tracheophyta</taxon>
        <taxon>Spermatophyta</taxon>
        <taxon>Magnoliopsida</taxon>
        <taxon>eudicotyledons</taxon>
        <taxon>Gunneridae</taxon>
        <taxon>Pentapetalae</taxon>
        <taxon>asterids</taxon>
        <taxon>campanulids</taxon>
        <taxon>Asterales</taxon>
        <taxon>Asteraceae</taxon>
        <taxon>Asteroideae</taxon>
        <taxon>Heliantheae alliance</taxon>
        <taxon>Millerieae</taxon>
        <taxon>Smallanthus</taxon>
    </lineage>
</organism>
<gene>
    <name evidence="1" type="ORF">L1987_71371</name>
</gene>
<evidence type="ECO:0000313" key="2">
    <source>
        <dbReference type="Proteomes" id="UP001056120"/>
    </source>
</evidence>
<reference evidence="2" key="1">
    <citation type="journal article" date="2022" name="Mol. Ecol. Resour.">
        <title>The genomes of chicory, endive, great burdock and yacon provide insights into Asteraceae palaeo-polyploidization history and plant inulin production.</title>
        <authorList>
            <person name="Fan W."/>
            <person name="Wang S."/>
            <person name="Wang H."/>
            <person name="Wang A."/>
            <person name="Jiang F."/>
            <person name="Liu H."/>
            <person name="Zhao H."/>
            <person name="Xu D."/>
            <person name="Zhang Y."/>
        </authorList>
    </citation>
    <scope>NUCLEOTIDE SEQUENCE [LARGE SCALE GENOMIC DNA]</scope>
    <source>
        <strain evidence="2">cv. Yunnan</strain>
    </source>
</reference>
<name>A0ACB9AS85_9ASTR</name>
<evidence type="ECO:0000313" key="1">
    <source>
        <dbReference type="EMBL" id="KAI3712805.1"/>
    </source>
</evidence>
<proteinExistence type="predicted"/>
<keyword evidence="2" id="KW-1185">Reference proteome</keyword>
<dbReference type="EMBL" id="CM042041">
    <property type="protein sequence ID" value="KAI3712805.1"/>
    <property type="molecule type" value="Genomic_DNA"/>
</dbReference>
<sequence>MASVNLQSKDGYGDGSRSPERSGAVSAPWSKIVSGESCESSPPVVSVISPAASPPTLSIQEQIMNASTDWYPPDTASSVDESGTGCQTEGSDIGGGGGNVIKKPVWSKPPNGFVEVVSPVMGAVSWPALGESTKSAPKSSSAESLHTLSDGSLLPAVQVTGNKEQTSRKPASVNPASSSNHVAHSGQRSVKRGGVSSGAYISSNGGVSKSELLHDTSGKPDTVAMDSIPKDHTYRESPRGGFGSQPNSGNDHHHQQNSYRRGNGGQNFRGQGQGQGQGRGNQVWSQHRNFNRDMNTQPQRGGFRRGGYVRPSVHNSTSFIHPPMPLPVRPFGNNVMYPNVASAMIYFQGPAAPMVPGPRYFPFPDPLHGNIMKQIEYYFSNENLVKDTYFRRNMDEQGWVPVNLIASFNKVSSLTDNIQLILDVMRQSTVVEVQGEKMRRRNDWMRWLMPPAVQVPLASQLQGIGLDSRPSSGEFSSQLPQGGGERAAVA</sequence>
<accession>A0ACB9AS85</accession>
<comment type="caution">
    <text evidence="1">The sequence shown here is derived from an EMBL/GenBank/DDBJ whole genome shotgun (WGS) entry which is preliminary data.</text>
</comment>
<protein>
    <submittedName>
        <fullName evidence="1">Uncharacterized protein</fullName>
    </submittedName>
</protein>
<reference evidence="1 2" key="2">
    <citation type="journal article" date="2022" name="Mol. Ecol. Resour.">
        <title>The genomes of chicory, endive, great burdock and yacon provide insights into Asteraceae paleo-polyploidization history and plant inulin production.</title>
        <authorList>
            <person name="Fan W."/>
            <person name="Wang S."/>
            <person name="Wang H."/>
            <person name="Wang A."/>
            <person name="Jiang F."/>
            <person name="Liu H."/>
            <person name="Zhao H."/>
            <person name="Xu D."/>
            <person name="Zhang Y."/>
        </authorList>
    </citation>
    <scope>NUCLEOTIDE SEQUENCE [LARGE SCALE GENOMIC DNA]</scope>
    <source>
        <strain evidence="2">cv. Yunnan</strain>
        <tissue evidence="1">Leaves</tissue>
    </source>
</reference>
<dbReference type="Proteomes" id="UP001056120">
    <property type="component" value="Linkage Group LG24"/>
</dbReference>